<proteinExistence type="predicted"/>
<name>A0A061S041_9CHLO</name>
<sequence length="74" mass="8018">GGEDGPLQRDPVAQIISVTVNTAVALSSPVTTDKFSPQSFVEYVRLKTISYPLPLTRNIRVELSAENRCSVNNG</sequence>
<feature type="non-terminal residue" evidence="1">
    <location>
        <position position="1"/>
    </location>
</feature>
<reference evidence="1" key="1">
    <citation type="submission" date="2014-05" db="EMBL/GenBank/DDBJ databases">
        <title>The transcriptome of the halophilic microalga Tetraselmis sp. GSL018 isolated from the Great Salt Lake, Utah.</title>
        <authorList>
            <person name="Jinkerson R.E."/>
            <person name="D'Adamo S."/>
            <person name="Posewitz M.C."/>
        </authorList>
    </citation>
    <scope>NUCLEOTIDE SEQUENCE</scope>
    <source>
        <strain evidence="1">GSL018</strain>
    </source>
</reference>
<gene>
    <name evidence="1" type="ORF">TSPGSL018_20314</name>
</gene>
<accession>A0A061S041</accession>
<protein>
    <submittedName>
        <fullName evidence="1">Uncharacterized protein</fullName>
    </submittedName>
</protein>
<dbReference type="AlphaFoldDB" id="A0A061S041"/>
<evidence type="ECO:0000313" key="1">
    <source>
        <dbReference type="EMBL" id="JAC76394.1"/>
    </source>
</evidence>
<dbReference type="EMBL" id="GBEZ01009178">
    <property type="protein sequence ID" value="JAC76394.1"/>
    <property type="molecule type" value="Transcribed_RNA"/>
</dbReference>
<organism evidence="1">
    <name type="scientific">Tetraselmis sp. GSL018</name>
    <dbReference type="NCBI Taxonomy" id="582737"/>
    <lineage>
        <taxon>Eukaryota</taxon>
        <taxon>Viridiplantae</taxon>
        <taxon>Chlorophyta</taxon>
        <taxon>core chlorophytes</taxon>
        <taxon>Chlorodendrophyceae</taxon>
        <taxon>Chlorodendrales</taxon>
        <taxon>Chlorodendraceae</taxon>
        <taxon>Tetraselmis</taxon>
    </lineage>
</organism>